<feature type="region of interest" description="Disordered" evidence="1">
    <location>
        <begin position="1"/>
        <end position="26"/>
    </location>
</feature>
<protein>
    <submittedName>
        <fullName evidence="2">Uncharacterized protein</fullName>
    </submittedName>
</protein>
<proteinExistence type="predicted"/>
<dbReference type="EMBL" id="HACM01012465">
    <property type="protein sequence ID" value="CRZ12907.1"/>
    <property type="molecule type" value="Transcribed_RNA"/>
</dbReference>
<feature type="non-terminal residue" evidence="2">
    <location>
        <position position="134"/>
    </location>
</feature>
<dbReference type="AlphaFoldDB" id="A0A0H5RH99"/>
<name>A0A0H5RH99_9EUKA</name>
<feature type="non-terminal residue" evidence="2">
    <location>
        <position position="1"/>
    </location>
</feature>
<feature type="compositionally biased region" description="Basic residues" evidence="1">
    <location>
        <begin position="55"/>
        <end position="67"/>
    </location>
</feature>
<feature type="region of interest" description="Disordered" evidence="1">
    <location>
        <begin position="50"/>
        <end position="70"/>
    </location>
</feature>
<accession>A0A0H5RH99</accession>
<reference evidence="2" key="1">
    <citation type="submission" date="2015-04" db="EMBL/GenBank/DDBJ databases">
        <title>The genome sequence of the plant pathogenic Rhizarian Plasmodiophora brassicae reveals insights in its biotrophic life cycle and the origin of chitin synthesis.</title>
        <authorList>
            <person name="Schwelm A."/>
            <person name="Fogelqvist J."/>
            <person name="Knaust A."/>
            <person name="Julke S."/>
            <person name="Lilja T."/>
            <person name="Dhandapani V."/>
            <person name="Bonilla-Rosso G."/>
            <person name="Karlsson M."/>
            <person name="Shevchenko A."/>
            <person name="Choi S.R."/>
            <person name="Kim H.G."/>
            <person name="Park J.Y."/>
            <person name="Lim Y.P."/>
            <person name="Ludwig-Muller J."/>
            <person name="Dixelius C."/>
        </authorList>
    </citation>
    <scope>NUCLEOTIDE SEQUENCE</scope>
    <source>
        <tissue evidence="2">Potato root galls</tissue>
    </source>
</reference>
<evidence type="ECO:0000313" key="2">
    <source>
        <dbReference type="EMBL" id="CRZ12907.1"/>
    </source>
</evidence>
<sequence length="134" mass="15253">VSRRRNMGLLPSRRSMEQLPQGSSTVVRNKSLSKSSLLEATLRSVRSQMILSTKQPKRRSGGRKRSPIAKEEKQFRSGLLKFEVELCERLAACSEISCPDPVQKRLDISRTILDRVIQEDEVLGAILRRIGEEY</sequence>
<evidence type="ECO:0000256" key="1">
    <source>
        <dbReference type="SAM" id="MobiDB-lite"/>
    </source>
</evidence>
<organism evidence="2">
    <name type="scientific">Spongospora subterranea</name>
    <dbReference type="NCBI Taxonomy" id="70186"/>
    <lineage>
        <taxon>Eukaryota</taxon>
        <taxon>Sar</taxon>
        <taxon>Rhizaria</taxon>
        <taxon>Endomyxa</taxon>
        <taxon>Phytomyxea</taxon>
        <taxon>Plasmodiophorida</taxon>
        <taxon>Plasmodiophoridae</taxon>
        <taxon>Spongospora</taxon>
    </lineage>
</organism>